<dbReference type="SUPFAM" id="SSF53756">
    <property type="entry name" value="UDP-Glycosyltransferase/glycogen phosphorylase"/>
    <property type="match status" value="1"/>
</dbReference>
<gene>
    <name evidence="2" type="ORF">METZ01_LOCUS396588</name>
</gene>
<sequence>HYEEGKKKWFKQDCLKISAVGHSKKHKNYPNLINAIDILKNKRKINCQVIIAGEGSERNKIEALIHQKKLTNEITLVGYISNPLSLIEESDLFVLSSSYEGFGMVIVEALSLGKTVVSTDCPSGPSEIIGDNEFGYLCRVDNPSDLAAKIEYAKENNIDPEKLINRSKEFSLDKIGPLYEELLDTSN</sequence>
<proteinExistence type="predicted"/>
<organism evidence="2">
    <name type="scientific">marine metagenome</name>
    <dbReference type="NCBI Taxonomy" id="408172"/>
    <lineage>
        <taxon>unclassified sequences</taxon>
        <taxon>metagenomes</taxon>
        <taxon>ecological metagenomes</taxon>
    </lineage>
</organism>
<name>A0A382VB71_9ZZZZ</name>
<evidence type="ECO:0000259" key="1">
    <source>
        <dbReference type="Pfam" id="PF00534"/>
    </source>
</evidence>
<dbReference type="Pfam" id="PF00534">
    <property type="entry name" value="Glycos_transf_1"/>
    <property type="match status" value="1"/>
</dbReference>
<protein>
    <recommendedName>
        <fullName evidence="1">Glycosyl transferase family 1 domain-containing protein</fullName>
    </recommendedName>
</protein>
<evidence type="ECO:0000313" key="2">
    <source>
        <dbReference type="EMBL" id="SVD43734.1"/>
    </source>
</evidence>
<dbReference type="InterPro" id="IPR001296">
    <property type="entry name" value="Glyco_trans_1"/>
</dbReference>
<dbReference type="Gene3D" id="3.40.50.2000">
    <property type="entry name" value="Glycogen Phosphorylase B"/>
    <property type="match status" value="2"/>
</dbReference>
<accession>A0A382VB71</accession>
<feature type="non-terminal residue" evidence="2">
    <location>
        <position position="1"/>
    </location>
</feature>
<dbReference type="EMBL" id="UINC01150599">
    <property type="protein sequence ID" value="SVD43734.1"/>
    <property type="molecule type" value="Genomic_DNA"/>
</dbReference>
<reference evidence="2" key="1">
    <citation type="submission" date="2018-05" db="EMBL/GenBank/DDBJ databases">
        <authorList>
            <person name="Lanie J.A."/>
            <person name="Ng W.-L."/>
            <person name="Kazmierczak K.M."/>
            <person name="Andrzejewski T.M."/>
            <person name="Davidsen T.M."/>
            <person name="Wayne K.J."/>
            <person name="Tettelin H."/>
            <person name="Glass J.I."/>
            <person name="Rusch D."/>
            <person name="Podicherti R."/>
            <person name="Tsui H.-C.T."/>
            <person name="Winkler M.E."/>
        </authorList>
    </citation>
    <scope>NUCLEOTIDE SEQUENCE</scope>
</reference>
<dbReference type="GO" id="GO:0016757">
    <property type="term" value="F:glycosyltransferase activity"/>
    <property type="evidence" value="ECO:0007669"/>
    <property type="project" value="InterPro"/>
</dbReference>
<feature type="domain" description="Glycosyl transferase family 1" evidence="1">
    <location>
        <begin position="12"/>
        <end position="169"/>
    </location>
</feature>
<dbReference type="PANTHER" id="PTHR12526">
    <property type="entry name" value="GLYCOSYLTRANSFERASE"/>
    <property type="match status" value="1"/>
</dbReference>
<dbReference type="AlphaFoldDB" id="A0A382VB71"/>